<comment type="similarity">
    <text evidence="2">Belongs to the GSP J family.</text>
</comment>
<dbReference type="Gene3D" id="3.10.610.10">
    <property type="entry name" value="GSPII I/J protein-like"/>
    <property type="match status" value="1"/>
</dbReference>
<dbReference type="EMBL" id="CAADFH010000070">
    <property type="protein sequence ID" value="VFJ97526.1"/>
    <property type="molecule type" value="Genomic_DNA"/>
</dbReference>
<dbReference type="InterPro" id="IPR051621">
    <property type="entry name" value="T2SS_protein_J"/>
</dbReference>
<dbReference type="GO" id="GO:0015627">
    <property type="term" value="C:type II protein secretion system complex"/>
    <property type="evidence" value="ECO:0007669"/>
    <property type="project" value="InterPro"/>
</dbReference>
<sequence>MRIQVASATGKSLAKPRWESTLSKLRECFPLFVHFPARLHQLDRVLQGANSALPRLNHALSVRGKASPGLSCRAGSGPIGIERFETQDYMKKRQPEVCRKPTGMTLIELLIALAVFAVISTITYGAIRTATETQQRIQARSMRFGALQKAMAVIDRDVSQIVNRPIRDEYGEPLPALQASKDDFHLMEFTRTGWQTLVGANRTPLRRIAYALDDGRLLRLVWSVLDRAEDSSPRLSVLLTGVDTVDIRYLDADDQWLSAWPLQWTETKAGPGTSHGISPGTSSGGLPRAVEIGVDVAGIGRITRLLALPGG</sequence>
<dbReference type="InterPro" id="IPR045584">
    <property type="entry name" value="Pilin-like"/>
</dbReference>
<comment type="subcellular location">
    <subcellularLocation>
        <location evidence="1">Cell inner membrane</location>
        <topology evidence="1">Single-pass membrane protein</topology>
    </subcellularLocation>
</comment>
<evidence type="ECO:0000313" key="11">
    <source>
        <dbReference type="EMBL" id="VFJ97526.1"/>
    </source>
</evidence>
<feature type="transmembrane region" description="Helical" evidence="10">
    <location>
        <begin position="109"/>
        <end position="127"/>
    </location>
</feature>
<reference evidence="11" key="1">
    <citation type="submission" date="2019-02" db="EMBL/GenBank/DDBJ databases">
        <authorList>
            <person name="Gruber-Vodicka R. H."/>
            <person name="Seah K. B. B."/>
        </authorList>
    </citation>
    <scope>NUCLEOTIDE SEQUENCE</scope>
    <source>
        <strain evidence="11">BECK_M6</strain>
    </source>
</reference>
<keyword evidence="6" id="KW-0997">Cell inner membrane</keyword>
<name>A0A450UYB7_9GAMM</name>
<dbReference type="PROSITE" id="PS00409">
    <property type="entry name" value="PROKAR_NTER_METHYL"/>
    <property type="match status" value="1"/>
</dbReference>
<accession>A0A450UYB7</accession>
<evidence type="ECO:0000256" key="4">
    <source>
        <dbReference type="ARBA" id="ARBA00022475"/>
    </source>
</evidence>
<evidence type="ECO:0000256" key="6">
    <source>
        <dbReference type="ARBA" id="ARBA00022519"/>
    </source>
</evidence>
<organism evidence="11">
    <name type="scientific">Candidatus Kentrum sp. LFY</name>
    <dbReference type="NCBI Taxonomy" id="2126342"/>
    <lineage>
        <taxon>Bacteria</taxon>
        <taxon>Pseudomonadati</taxon>
        <taxon>Pseudomonadota</taxon>
        <taxon>Gammaproteobacteria</taxon>
        <taxon>Candidatus Kentrum</taxon>
    </lineage>
</organism>
<evidence type="ECO:0000256" key="7">
    <source>
        <dbReference type="ARBA" id="ARBA00022692"/>
    </source>
</evidence>
<keyword evidence="7 10" id="KW-0812">Transmembrane</keyword>
<evidence type="ECO:0000256" key="1">
    <source>
        <dbReference type="ARBA" id="ARBA00004377"/>
    </source>
</evidence>
<proteinExistence type="inferred from homology"/>
<dbReference type="PANTHER" id="PTHR39583:SF2">
    <property type="entry name" value="TYPE II SECRETION SYSTEM PROTEIN J"/>
    <property type="match status" value="1"/>
</dbReference>
<evidence type="ECO:0000256" key="2">
    <source>
        <dbReference type="ARBA" id="ARBA00011084"/>
    </source>
</evidence>
<dbReference type="InterPro" id="IPR012902">
    <property type="entry name" value="N_methyl_site"/>
</dbReference>
<dbReference type="GO" id="GO:0005886">
    <property type="term" value="C:plasma membrane"/>
    <property type="evidence" value="ECO:0007669"/>
    <property type="project" value="UniProtKB-SubCell"/>
</dbReference>
<evidence type="ECO:0000256" key="10">
    <source>
        <dbReference type="SAM" id="Phobius"/>
    </source>
</evidence>
<gene>
    <name evidence="11" type="ORF">BECKLFY1418A_GA0070994_107019</name>
</gene>
<dbReference type="InterPro" id="IPR010055">
    <property type="entry name" value="T2SS_protein-GspJ"/>
</dbReference>
<evidence type="ECO:0000256" key="5">
    <source>
        <dbReference type="ARBA" id="ARBA00022481"/>
    </source>
</evidence>
<dbReference type="Gene3D" id="2.10.70.20">
    <property type="entry name" value="gspk-gspi-gspj complex like domains"/>
    <property type="match status" value="1"/>
</dbReference>
<dbReference type="Pfam" id="PF07963">
    <property type="entry name" value="N_methyl"/>
    <property type="match status" value="1"/>
</dbReference>
<keyword evidence="9 10" id="KW-0472">Membrane</keyword>
<dbReference type="Pfam" id="PF11612">
    <property type="entry name" value="T2SSJ"/>
    <property type="match status" value="1"/>
</dbReference>
<keyword evidence="4" id="KW-1003">Cell membrane</keyword>
<dbReference type="NCBIfam" id="TIGR01711">
    <property type="entry name" value="gspJ"/>
    <property type="match status" value="1"/>
</dbReference>
<evidence type="ECO:0000256" key="3">
    <source>
        <dbReference type="ARBA" id="ARBA00021539"/>
    </source>
</evidence>
<dbReference type="PANTHER" id="PTHR39583">
    <property type="entry name" value="TYPE II SECRETION SYSTEM PROTEIN J-RELATED"/>
    <property type="match status" value="1"/>
</dbReference>
<dbReference type="AlphaFoldDB" id="A0A450UYB7"/>
<keyword evidence="8 10" id="KW-1133">Transmembrane helix</keyword>
<dbReference type="NCBIfam" id="TIGR02532">
    <property type="entry name" value="IV_pilin_GFxxxE"/>
    <property type="match status" value="1"/>
</dbReference>
<evidence type="ECO:0000256" key="8">
    <source>
        <dbReference type="ARBA" id="ARBA00022989"/>
    </source>
</evidence>
<dbReference type="SUPFAM" id="SSF54523">
    <property type="entry name" value="Pili subunits"/>
    <property type="match status" value="1"/>
</dbReference>
<protein>
    <recommendedName>
        <fullName evidence="3">Type II secretion system protein J</fullName>
    </recommendedName>
</protein>
<keyword evidence="5" id="KW-0488">Methylation</keyword>
<dbReference type="GO" id="GO:0015628">
    <property type="term" value="P:protein secretion by the type II secretion system"/>
    <property type="evidence" value="ECO:0007669"/>
    <property type="project" value="InterPro"/>
</dbReference>
<evidence type="ECO:0000256" key="9">
    <source>
        <dbReference type="ARBA" id="ARBA00023136"/>
    </source>
</evidence>